<evidence type="ECO:0000256" key="8">
    <source>
        <dbReference type="SAM" id="Phobius"/>
    </source>
</evidence>
<evidence type="ECO:0000256" key="5">
    <source>
        <dbReference type="ARBA" id="ARBA00022692"/>
    </source>
</evidence>
<dbReference type="Pfam" id="PF03845">
    <property type="entry name" value="Spore_permease"/>
    <property type="match status" value="1"/>
</dbReference>
<evidence type="ECO:0000256" key="4">
    <source>
        <dbReference type="ARBA" id="ARBA00022544"/>
    </source>
</evidence>
<dbReference type="PANTHER" id="PTHR34975">
    <property type="entry name" value="SPORE GERMINATION PROTEIN A2"/>
    <property type="match status" value="1"/>
</dbReference>
<evidence type="ECO:0000313" key="10">
    <source>
        <dbReference type="Proteomes" id="UP001357223"/>
    </source>
</evidence>
<keyword evidence="4" id="KW-0309">Germination</keyword>
<feature type="transmembrane region" description="Helical" evidence="8">
    <location>
        <begin position="307"/>
        <end position="324"/>
    </location>
</feature>
<keyword evidence="6 8" id="KW-1133">Transmembrane helix</keyword>
<keyword evidence="7 8" id="KW-0472">Membrane</keyword>
<dbReference type="Proteomes" id="UP001357223">
    <property type="component" value="Chromosome"/>
</dbReference>
<feature type="transmembrane region" description="Helical" evidence="8">
    <location>
        <begin position="146"/>
        <end position="169"/>
    </location>
</feature>
<feature type="transmembrane region" description="Helical" evidence="8">
    <location>
        <begin position="189"/>
        <end position="210"/>
    </location>
</feature>
<evidence type="ECO:0000256" key="7">
    <source>
        <dbReference type="ARBA" id="ARBA00023136"/>
    </source>
</evidence>
<keyword evidence="3" id="KW-0813">Transport</keyword>
<name>A0ABZ2CNF8_9BACI</name>
<dbReference type="PANTHER" id="PTHR34975:SF2">
    <property type="entry name" value="SPORE GERMINATION PROTEIN A2"/>
    <property type="match status" value="1"/>
</dbReference>
<organism evidence="9 10">
    <name type="scientific">Niallia oryzisoli</name>
    <dbReference type="NCBI Taxonomy" id="1737571"/>
    <lineage>
        <taxon>Bacteria</taxon>
        <taxon>Bacillati</taxon>
        <taxon>Bacillota</taxon>
        <taxon>Bacilli</taxon>
        <taxon>Bacillales</taxon>
        <taxon>Bacillaceae</taxon>
        <taxon>Niallia</taxon>
    </lineage>
</organism>
<dbReference type="NCBIfam" id="TIGR00912">
    <property type="entry name" value="2A0309"/>
    <property type="match status" value="1"/>
</dbReference>
<comment type="subcellular location">
    <subcellularLocation>
        <location evidence="1">Membrane</location>
        <topology evidence="1">Multi-pass membrane protein</topology>
    </subcellularLocation>
</comment>
<evidence type="ECO:0000256" key="6">
    <source>
        <dbReference type="ARBA" id="ARBA00022989"/>
    </source>
</evidence>
<feature type="transmembrane region" description="Helical" evidence="8">
    <location>
        <begin position="85"/>
        <end position="110"/>
    </location>
</feature>
<dbReference type="RefSeq" id="WP_338453032.1">
    <property type="nucleotide sequence ID" value="NZ_CP137640.1"/>
</dbReference>
<gene>
    <name evidence="9" type="ORF">R4Z09_14890</name>
</gene>
<protein>
    <submittedName>
        <fullName evidence="9">GerAB/ArcD/ProY family transporter</fullName>
    </submittedName>
</protein>
<feature type="transmembrane region" description="Helical" evidence="8">
    <location>
        <begin position="116"/>
        <end position="139"/>
    </location>
</feature>
<sequence>MLQGSVQERMQISPYMAAYIIVAMQTGMGVLRFQQIIVKDAGYDAWISVIGAGLTVHILVWIMYKICETVEGDVLYANVYLFGKVIGNSVNTLFIFYYILYCLGSLGGLIQIIRTWMFIDLNPFVFAAIYLLLGIYIVYGGFRTVAGISFLGLVIPSYLLLTFLIPLKYGDFTNLLPVLNHTPMEFFKSGFNMIYTFLGYGILLFSYPFIKNPKQSKKWVHIGLLGTTFIYTALAIISFAYFPEGLLERSIWPTLEMWKIVRLPFIERFEYLGIANWALIILPSVSISLWCASRVAKRVYHFNQRKAVIVIACVCLIIVSLLQSRDSMNFLFDFHSKAGFAFAYLYTPILYLGLLIKKKVKTK</sequence>
<feature type="transmembrane region" description="Helical" evidence="8">
    <location>
        <begin position="45"/>
        <end position="64"/>
    </location>
</feature>
<keyword evidence="10" id="KW-1185">Reference proteome</keyword>
<accession>A0ABZ2CNF8</accession>
<feature type="transmembrane region" description="Helical" evidence="8">
    <location>
        <begin position="274"/>
        <end position="295"/>
    </location>
</feature>
<feature type="transmembrane region" description="Helical" evidence="8">
    <location>
        <begin position="336"/>
        <end position="356"/>
    </location>
</feature>
<feature type="transmembrane region" description="Helical" evidence="8">
    <location>
        <begin position="12"/>
        <end position="33"/>
    </location>
</feature>
<dbReference type="EMBL" id="CP137640">
    <property type="protein sequence ID" value="WVX84160.1"/>
    <property type="molecule type" value="Genomic_DNA"/>
</dbReference>
<evidence type="ECO:0000256" key="2">
    <source>
        <dbReference type="ARBA" id="ARBA00007998"/>
    </source>
</evidence>
<evidence type="ECO:0000256" key="1">
    <source>
        <dbReference type="ARBA" id="ARBA00004141"/>
    </source>
</evidence>
<evidence type="ECO:0000256" key="3">
    <source>
        <dbReference type="ARBA" id="ARBA00022448"/>
    </source>
</evidence>
<evidence type="ECO:0000313" key="9">
    <source>
        <dbReference type="EMBL" id="WVX84160.1"/>
    </source>
</evidence>
<feature type="transmembrane region" description="Helical" evidence="8">
    <location>
        <begin position="222"/>
        <end position="242"/>
    </location>
</feature>
<dbReference type="InterPro" id="IPR004761">
    <property type="entry name" value="Spore_GerAB"/>
</dbReference>
<reference evidence="9 10" key="1">
    <citation type="submission" date="2023-10" db="EMBL/GenBank/DDBJ databases">
        <title>Niallia locisalis sp.nov. isolated from a salt pond sample.</title>
        <authorList>
            <person name="Li X.-J."/>
            <person name="Dong L."/>
        </authorList>
    </citation>
    <scope>NUCLEOTIDE SEQUENCE [LARGE SCALE GENOMIC DNA]</scope>
    <source>
        <strain evidence="9 10">DSM 29761</strain>
    </source>
</reference>
<comment type="similarity">
    <text evidence="2">Belongs to the amino acid-polyamine-organocation (APC) superfamily. Spore germination protein (SGP) (TC 2.A.3.9) family.</text>
</comment>
<proteinExistence type="inferred from homology"/>
<keyword evidence="5 8" id="KW-0812">Transmembrane</keyword>